<dbReference type="InterPro" id="IPR044837">
    <property type="entry name" value="REM16-like"/>
</dbReference>
<keyword evidence="9" id="KW-1185">Reference proteome</keyword>
<evidence type="ECO:0000313" key="9">
    <source>
        <dbReference type="Proteomes" id="UP000187406"/>
    </source>
</evidence>
<dbReference type="Pfam" id="PF02362">
    <property type="entry name" value="B3"/>
    <property type="match status" value="2"/>
</dbReference>
<dbReference type="AlphaFoldDB" id="A0A1Q3CHQ8"/>
<sequence length="381" mass="43432">MDGTCKECRSWEEDIYWTHFQCFHFSQFLRAGFDHKLVIPEKFIKNLKKKLPETVTLKGPSSVTWNIVITANDDSIYFNHGWEEFVKNHFLEENDILMFKYNGESHFDVLMFDGRSLCEKASSYFVRRCGHTEHDNGPQAKRKNRESSVEVIPTSPECGVVGSPPEKPLNNVDISIPMGQPIITTAATNKRTRSGRNSIKPSHLRQSVASESTYNYAVVVDAKPEAELPPSNKKSGPQYASNRRPVTEGERLNAIRLAQAATTDDGFLTVMKPTYVYKKFYMVIPSGWLTKHLSLENQEVFLRVREKTWHTRFYYIKSRKCGGLASGWKTFAVDNNLEEFDVCVFEPASPASYPLVLDVRIFRVLQEAAPLTQVSPSSVDR</sequence>
<comment type="subcellular location">
    <subcellularLocation>
        <location evidence="1">Nucleus</location>
    </subcellularLocation>
</comment>
<protein>
    <submittedName>
        <fullName evidence="8">B3 domain-containing protein</fullName>
    </submittedName>
</protein>
<dbReference type="PANTHER" id="PTHR31391">
    <property type="entry name" value="B3 DOMAIN-CONTAINING PROTEIN OS11G0197600-RELATED"/>
    <property type="match status" value="1"/>
</dbReference>
<dbReference type="Proteomes" id="UP000187406">
    <property type="component" value="Unassembled WGS sequence"/>
</dbReference>
<accession>A0A1Q3CHQ8</accession>
<feature type="domain" description="TF-B3" evidence="7">
    <location>
        <begin position="22"/>
        <end position="115"/>
    </location>
</feature>
<dbReference type="FunCoup" id="A0A1Q3CHQ8">
    <property type="interactions" value="32"/>
</dbReference>
<dbReference type="STRING" id="3775.A0A1Q3CHQ8"/>
<keyword evidence="2" id="KW-0805">Transcription regulation</keyword>
<evidence type="ECO:0000259" key="7">
    <source>
        <dbReference type="PROSITE" id="PS50863"/>
    </source>
</evidence>
<name>A0A1Q3CHQ8_CEPFO</name>
<keyword evidence="5" id="KW-0539">Nucleus</keyword>
<dbReference type="Gene3D" id="2.40.330.10">
    <property type="entry name" value="DNA-binding pseudobarrel domain"/>
    <property type="match status" value="2"/>
</dbReference>
<dbReference type="PROSITE" id="PS50863">
    <property type="entry name" value="B3"/>
    <property type="match status" value="2"/>
</dbReference>
<evidence type="ECO:0000256" key="2">
    <source>
        <dbReference type="ARBA" id="ARBA00023015"/>
    </source>
</evidence>
<gene>
    <name evidence="8" type="ORF">CFOL_v3_23208</name>
</gene>
<dbReference type="InterPro" id="IPR015300">
    <property type="entry name" value="DNA-bd_pseudobarrel_sf"/>
</dbReference>
<dbReference type="CDD" id="cd10017">
    <property type="entry name" value="B3_DNA"/>
    <property type="match status" value="2"/>
</dbReference>
<feature type="domain" description="TF-B3" evidence="7">
    <location>
        <begin position="267"/>
        <end position="365"/>
    </location>
</feature>
<evidence type="ECO:0000256" key="3">
    <source>
        <dbReference type="ARBA" id="ARBA00023125"/>
    </source>
</evidence>
<keyword evidence="4" id="KW-0804">Transcription</keyword>
<keyword evidence="3" id="KW-0238">DNA-binding</keyword>
<dbReference type="InterPro" id="IPR003340">
    <property type="entry name" value="B3_DNA-bd"/>
</dbReference>
<dbReference type="SMART" id="SM01019">
    <property type="entry name" value="B3"/>
    <property type="match status" value="2"/>
</dbReference>
<reference evidence="9" key="1">
    <citation type="submission" date="2016-04" db="EMBL/GenBank/DDBJ databases">
        <title>Cephalotus genome sequencing.</title>
        <authorList>
            <person name="Fukushima K."/>
            <person name="Hasebe M."/>
            <person name="Fang X."/>
        </authorList>
    </citation>
    <scope>NUCLEOTIDE SEQUENCE [LARGE SCALE GENOMIC DNA]</scope>
    <source>
        <strain evidence="9">cv. St1</strain>
    </source>
</reference>
<dbReference type="GO" id="GO:0003677">
    <property type="term" value="F:DNA binding"/>
    <property type="evidence" value="ECO:0007669"/>
    <property type="project" value="UniProtKB-KW"/>
</dbReference>
<evidence type="ECO:0000256" key="4">
    <source>
        <dbReference type="ARBA" id="ARBA00023163"/>
    </source>
</evidence>
<dbReference type="GO" id="GO:0005634">
    <property type="term" value="C:nucleus"/>
    <property type="evidence" value="ECO:0007669"/>
    <property type="project" value="UniProtKB-SubCell"/>
</dbReference>
<evidence type="ECO:0000313" key="8">
    <source>
        <dbReference type="EMBL" id="GAV79745.1"/>
    </source>
</evidence>
<proteinExistence type="predicted"/>
<dbReference type="InParanoid" id="A0A1Q3CHQ8"/>
<dbReference type="OrthoDB" id="590488at2759"/>
<feature type="region of interest" description="Disordered" evidence="6">
    <location>
        <begin position="225"/>
        <end position="246"/>
    </location>
</feature>
<dbReference type="SUPFAM" id="SSF101936">
    <property type="entry name" value="DNA-binding pseudobarrel domain"/>
    <property type="match status" value="2"/>
</dbReference>
<evidence type="ECO:0000256" key="5">
    <source>
        <dbReference type="ARBA" id="ARBA00023242"/>
    </source>
</evidence>
<dbReference type="PANTHER" id="PTHR31391:SF157">
    <property type="entry name" value="B3 DOMAIN-CONTAINING PROTEIN REM16"/>
    <property type="match status" value="1"/>
</dbReference>
<dbReference type="EMBL" id="BDDD01002036">
    <property type="protein sequence ID" value="GAV79745.1"/>
    <property type="molecule type" value="Genomic_DNA"/>
</dbReference>
<feature type="region of interest" description="Disordered" evidence="6">
    <location>
        <begin position="131"/>
        <end position="166"/>
    </location>
</feature>
<organism evidence="8 9">
    <name type="scientific">Cephalotus follicularis</name>
    <name type="common">Albany pitcher plant</name>
    <dbReference type="NCBI Taxonomy" id="3775"/>
    <lineage>
        <taxon>Eukaryota</taxon>
        <taxon>Viridiplantae</taxon>
        <taxon>Streptophyta</taxon>
        <taxon>Embryophyta</taxon>
        <taxon>Tracheophyta</taxon>
        <taxon>Spermatophyta</taxon>
        <taxon>Magnoliopsida</taxon>
        <taxon>eudicotyledons</taxon>
        <taxon>Gunneridae</taxon>
        <taxon>Pentapetalae</taxon>
        <taxon>rosids</taxon>
        <taxon>fabids</taxon>
        <taxon>Oxalidales</taxon>
        <taxon>Cephalotaceae</taxon>
        <taxon>Cephalotus</taxon>
    </lineage>
</organism>
<feature type="compositionally biased region" description="Polar residues" evidence="6">
    <location>
        <begin position="232"/>
        <end position="241"/>
    </location>
</feature>
<evidence type="ECO:0000256" key="6">
    <source>
        <dbReference type="SAM" id="MobiDB-lite"/>
    </source>
</evidence>
<comment type="caution">
    <text evidence="8">The sequence shown here is derived from an EMBL/GenBank/DDBJ whole genome shotgun (WGS) entry which is preliminary data.</text>
</comment>
<evidence type="ECO:0000256" key="1">
    <source>
        <dbReference type="ARBA" id="ARBA00004123"/>
    </source>
</evidence>